<accession>A0ACD5ADE5</accession>
<proteinExistence type="predicted"/>
<gene>
    <name evidence="1" type="ORF">V2W30_11370</name>
</gene>
<name>A0ACD5ADE5_9ACTN</name>
<sequence>MTLQERELAELFVQLARDAATDPVDTQALLVTLVRNGGTLPGVRGAAVQYAPGNGLPVHTAGTDSALHALVADAVAWQEGPAHDATTNGRALADVDLATTRWPRWTPRARHLGYGRLASLPLHMNDEPVGALLLLGAPGHPLDARALAVARSLAETFGHILVLTHEVFRSRTLARQLQHALTSRVVVEQAKGILAARHGLPLTTAFDRLRHYARSHQRKVEDVARAITEGSLDL</sequence>
<evidence type="ECO:0000313" key="1">
    <source>
        <dbReference type="EMBL" id="WWQ63883.1"/>
    </source>
</evidence>
<reference evidence="1" key="1">
    <citation type="journal article" date="2025" name="Int. J. Syst. Evol. Microbiol.">
        <title>Streptomyces citrinus sp. nov., with yellow diffusible pigment.</title>
        <authorList>
            <person name="He Y."/>
            <person name="Yang E."/>
            <person name="Xu J."/>
            <person name="Sun Y."/>
            <person name="Sun L."/>
        </authorList>
    </citation>
    <scope>NUCLEOTIDE SEQUENCE</scope>
    <source>
        <strain evidence="1">Q6</strain>
    </source>
</reference>
<protein>
    <submittedName>
        <fullName evidence="1">GAF and ANTAR domain-containing protein</fullName>
    </submittedName>
</protein>
<dbReference type="Proteomes" id="UP001432251">
    <property type="component" value="Chromosome"/>
</dbReference>
<evidence type="ECO:0000313" key="2">
    <source>
        <dbReference type="Proteomes" id="UP001432251"/>
    </source>
</evidence>
<dbReference type="EMBL" id="CP146022">
    <property type="protein sequence ID" value="WWQ63883.1"/>
    <property type="molecule type" value="Genomic_DNA"/>
</dbReference>
<organism evidence="1 2">
    <name type="scientific">Streptomyces citrinus</name>
    <dbReference type="NCBI Taxonomy" id="3118173"/>
    <lineage>
        <taxon>Bacteria</taxon>
        <taxon>Bacillati</taxon>
        <taxon>Actinomycetota</taxon>
        <taxon>Actinomycetes</taxon>
        <taxon>Kitasatosporales</taxon>
        <taxon>Streptomycetaceae</taxon>
        <taxon>Streptomyces</taxon>
    </lineage>
</organism>
<keyword evidence="2" id="KW-1185">Reference proteome</keyword>